<evidence type="ECO:0000256" key="1">
    <source>
        <dbReference type="ARBA" id="ARBA00007529"/>
    </source>
</evidence>
<dbReference type="FunFam" id="3.10.310.10:FF:000005">
    <property type="entry name" value="Proline racemase"/>
    <property type="match status" value="1"/>
</dbReference>
<dbReference type="SUPFAM" id="SSF54506">
    <property type="entry name" value="Diaminopimelate epimerase-like"/>
    <property type="match status" value="1"/>
</dbReference>
<feature type="non-terminal residue" evidence="2">
    <location>
        <position position="1"/>
    </location>
</feature>
<dbReference type="Pfam" id="PF05544">
    <property type="entry name" value="Pro_racemase"/>
    <property type="match status" value="1"/>
</dbReference>
<comment type="caution">
    <text evidence="2">The sequence shown here is derived from an EMBL/GenBank/DDBJ whole genome shotgun (WGS) entry which is preliminary data.</text>
</comment>
<evidence type="ECO:0000313" key="2">
    <source>
        <dbReference type="EMBL" id="GAJ08422.1"/>
    </source>
</evidence>
<dbReference type="EMBL" id="BARW01026708">
    <property type="protein sequence ID" value="GAJ08422.1"/>
    <property type="molecule type" value="Genomic_DNA"/>
</dbReference>
<dbReference type="PANTHER" id="PTHR33442">
    <property type="entry name" value="TRANS-3-HYDROXY-L-PROLINE DEHYDRATASE"/>
    <property type="match status" value="1"/>
</dbReference>
<name>X1UXW5_9ZZZZ</name>
<dbReference type="AlphaFoldDB" id="X1UXW5"/>
<dbReference type="InterPro" id="IPR008794">
    <property type="entry name" value="Pro_racemase_fam"/>
</dbReference>
<accession>X1UXW5</accession>
<reference evidence="2" key="1">
    <citation type="journal article" date="2014" name="Front. Microbiol.">
        <title>High frequency of phylogenetically diverse reductive dehalogenase-homologous genes in deep subseafloor sedimentary metagenomes.</title>
        <authorList>
            <person name="Kawai M."/>
            <person name="Futagami T."/>
            <person name="Toyoda A."/>
            <person name="Takaki Y."/>
            <person name="Nishi S."/>
            <person name="Hori S."/>
            <person name="Arai W."/>
            <person name="Tsubouchi T."/>
            <person name="Morono Y."/>
            <person name="Uchiyama I."/>
            <person name="Ito T."/>
            <person name="Fujiyama A."/>
            <person name="Inagaki F."/>
            <person name="Takami H."/>
        </authorList>
    </citation>
    <scope>NUCLEOTIDE SEQUENCE</scope>
    <source>
        <strain evidence="2">Expedition CK06-06</strain>
    </source>
</reference>
<sequence length="240" mass="26376">IGIATVCFDIGILPRQRPENGWHLDTPAGLIPFNPEFGADRIKAVTVQNVPSFLFDSDISLTIPEIGNIKADVAFGGNFFLLVNASQLGISIEVKKIKSLIDLGMTMRDVANKEIKVYHPQFGNKKRIELVEIYEDLKNKKADAKNVVIFGKRQYDRSACGTGTCAKMASLHAKGLLDLNVHYIQESILGTFFSGKLISETKVGNFSAVIPEITGRAWITGFNQIVVDPNDPFANGFFLS</sequence>
<gene>
    <name evidence="2" type="ORF">S12H4_43506</name>
</gene>
<dbReference type="SFLD" id="SFLDS00028">
    <property type="entry name" value="Proline_Racemase"/>
    <property type="match status" value="1"/>
</dbReference>
<dbReference type="GO" id="GO:0047580">
    <property type="term" value="F:4-hydroxyproline epimerase activity"/>
    <property type="evidence" value="ECO:0007669"/>
    <property type="project" value="TreeGrafter"/>
</dbReference>
<dbReference type="Gene3D" id="3.10.310.10">
    <property type="entry name" value="Diaminopimelate Epimerase, Chain A, domain 1"/>
    <property type="match status" value="2"/>
</dbReference>
<evidence type="ECO:0008006" key="3">
    <source>
        <dbReference type="Google" id="ProtNLM"/>
    </source>
</evidence>
<proteinExistence type="inferred from homology"/>
<protein>
    <recommendedName>
        <fullName evidence="3">Proline racemase</fullName>
    </recommendedName>
</protein>
<organism evidence="2">
    <name type="scientific">marine sediment metagenome</name>
    <dbReference type="NCBI Taxonomy" id="412755"/>
    <lineage>
        <taxon>unclassified sequences</taxon>
        <taxon>metagenomes</taxon>
        <taxon>ecological metagenomes</taxon>
    </lineage>
</organism>
<comment type="similarity">
    <text evidence="1">Belongs to the proline racemase family.</text>
</comment>
<dbReference type="PANTHER" id="PTHR33442:SF5">
    <property type="entry name" value="BIFUNCTIONAL TRANS-3-HYDROXY-L-PROLINE DEHYDRATASE_2-EPIMERASE"/>
    <property type="match status" value="1"/>
</dbReference>